<reference evidence="2" key="2">
    <citation type="submission" date="2020-12" db="EMBL/GenBank/DDBJ databases">
        <authorList>
            <person name="Kanost M."/>
        </authorList>
    </citation>
    <scope>NUCLEOTIDE SEQUENCE</scope>
</reference>
<evidence type="ECO:0000256" key="1">
    <source>
        <dbReference type="SAM" id="MobiDB-lite"/>
    </source>
</evidence>
<gene>
    <name evidence="2" type="ORF">O3G_MSEX002806</name>
</gene>
<feature type="region of interest" description="Disordered" evidence="1">
    <location>
        <begin position="1"/>
        <end position="43"/>
    </location>
</feature>
<organism evidence="2 3">
    <name type="scientific">Manduca sexta</name>
    <name type="common">Tobacco hawkmoth</name>
    <name type="synonym">Tobacco hornworm</name>
    <dbReference type="NCBI Taxonomy" id="7130"/>
    <lineage>
        <taxon>Eukaryota</taxon>
        <taxon>Metazoa</taxon>
        <taxon>Ecdysozoa</taxon>
        <taxon>Arthropoda</taxon>
        <taxon>Hexapoda</taxon>
        <taxon>Insecta</taxon>
        <taxon>Pterygota</taxon>
        <taxon>Neoptera</taxon>
        <taxon>Endopterygota</taxon>
        <taxon>Lepidoptera</taxon>
        <taxon>Glossata</taxon>
        <taxon>Ditrysia</taxon>
        <taxon>Bombycoidea</taxon>
        <taxon>Sphingidae</taxon>
        <taxon>Sphinginae</taxon>
        <taxon>Sphingini</taxon>
        <taxon>Manduca</taxon>
    </lineage>
</organism>
<dbReference type="Proteomes" id="UP000791440">
    <property type="component" value="Unassembled WGS sequence"/>
</dbReference>
<dbReference type="EMBL" id="JH668301">
    <property type="protein sequence ID" value="KAG6443257.1"/>
    <property type="molecule type" value="Genomic_DNA"/>
</dbReference>
<protein>
    <submittedName>
        <fullName evidence="2">Uncharacterized protein</fullName>
    </submittedName>
</protein>
<sequence length="66" mass="7277">MTSPAINKSPASQKNEKKSPTHSVNNEVRNPTENNGAATVAPQQQPELFGWLRIFRLADLMVKQGC</sequence>
<name>A0A921YPY1_MANSE</name>
<evidence type="ECO:0000313" key="3">
    <source>
        <dbReference type="Proteomes" id="UP000791440"/>
    </source>
</evidence>
<accession>A0A921YPY1</accession>
<keyword evidence="3" id="KW-1185">Reference proteome</keyword>
<comment type="caution">
    <text evidence="2">The sequence shown here is derived from an EMBL/GenBank/DDBJ whole genome shotgun (WGS) entry which is preliminary data.</text>
</comment>
<evidence type="ECO:0000313" key="2">
    <source>
        <dbReference type="EMBL" id="KAG6443258.1"/>
    </source>
</evidence>
<feature type="compositionally biased region" description="Polar residues" evidence="1">
    <location>
        <begin position="21"/>
        <end position="43"/>
    </location>
</feature>
<proteinExistence type="predicted"/>
<feature type="compositionally biased region" description="Polar residues" evidence="1">
    <location>
        <begin position="1"/>
        <end position="13"/>
    </location>
</feature>
<dbReference type="AlphaFoldDB" id="A0A921YPY1"/>
<dbReference type="EMBL" id="JH668301">
    <property type="protein sequence ID" value="KAG6443258.1"/>
    <property type="molecule type" value="Genomic_DNA"/>
</dbReference>
<reference evidence="2" key="1">
    <citation type="journal article" date="2016" name="Insect Biochem. Mol. Biol.">
        <title>Multifaceted biological insights from a draft genome sequence of the tobacco hornworm moth, Manduca sexta.</title>
        <authorList>
            <person name="Kanost M.R."/>
            <person name="Arrese E.L."/>
            <person name="Cao X."/>
            <person name="Chen Y.R."/>
            <person name="Chellapilla S."/>
            <person name="Goldsmith M.R."/>
            <person name="Grosse-Wilde E."/>
            <person name="Heckel D.G."/>
            <person name="Herndon N."/>
            <person name="Jiang H."/>
            <person name="Papanicolaou A."/>
            <person name="Qu J."/>
            <person name="Soulages J.L."/>
            <person name="Vogel H."/>
            <person name="Walters J."/>
            <person name="Waterhouse R.M."/>
            <person name="Ahn S.J."/>
            <person name="Almeida F.C."/>
            <person name="An C."/>
            <person name="Aqrawi P."/>
            <person name="Bretschneider A."/>
            <person name="Bryant W.B."/>
            <person name="Bucks S."/>
            <person name="Chao H."/>
            <person name="Chevignon G."/>
            <person name="Christen J.M."/>
            <person name="Clarke D.F."/>
            <person name="Dittmer N.T."/>
            <person name="Ferguson L.C.F."/>
            <person name="Garavelou S."/>
            <person name="Gordon K.H.J."/>
            <person name="Gunaratna R.T."/>
            <person name="Han Y."/>
            <person name="Hauser F."/>
            <person name="He Y."/>
            <person name="Heidel-Fischer H."/>
            <person name="Hirsh A."/>
            <person name="Hu Y."/>
            <person name="Jiang H."/>
            <person name="Kalra D."/>
            <person name="Klinner C."/>
            <person name="Konig C."/>
            <person name="Kovar C."/>
            <person name="Kroll A.R."/>
            <person name="Kuwar S.S."/>
            <person name="Lee S.L."/>
            <person name="Lehman R."/>
            <person name="Li K."/>
            <person name="Li Z."/>
            <person name="Liang H."/>
            <person name="Lovelace S."/>
            <person name="Lu Z."/>
            <person name="Mansfield J.H."/>
            <person name="McCulloch K.J."/>
            <person name="Mathew T."/>
            <person name="Morton B."/>
            <person name="Muzny D.M."/>
            <person name="Neunemann D."/>
            <person name="Ongeri F."/>
            <person name="Pauchet Y."/>
            <person name="Pu L.L."/>
            <person name="Pyrousis I."/>
            <person name="Rao X.J."/>
            <person name="Redding A."/>
            <person name="Roesel C."/>
            <person name="Sanchez-Gracia A."/>
            <person name="Schaack S."/>
            <person name="Shukla A."/>
            <person name="Tetreau G."/>
            <person name="Wang Y."/>
            <person name="Xiong G.H."/>
            <person name="Traut W."/>
            <person name="Walsh T.K."/>
            <person name="Worley K.C."/>
            <person name="Wu D."/>
            <person name="Wu W."/>
            <person name="Wu Y.Q."/>
            <person name="Zhang X."/>
            <person name="Zou Z."/>
            <person name="Zucker H."/>
            <person name="Briscoe A.D."/>
            <person name="Burmester T."/>
            <person name="Clem R.J."/>
            <person name="Feyereisen R."/>
            <person name="Grimmelikhuijzen C.J.P."/>
            <person name="Hamodrakas S.J."/>
            <person name="Hansson B.S."/>
            <person name="Huguet E."/>
            <person name="Jermiin L.S."/>
            <person name="Lan Q."/>
            <person name="Lehman H.K."/>
            <person name="Lorenzen M."/>
            <person name="Merzendorfer H."/>
            <person name="Michalopoulos I."/>
            <person name="Morton D.B."/>
            <person name="Muthukrishnan S."/>
            <person name="Oakeshott J.G."/>
            <person name="Palmer W."/>
            <person name="Park Y."/>
            <person name="Passarelli A.L."/>
            <person name="Rozas J."/>
            <person name="Schwartz L.M."/>
            <person name="Smith W."/>
            <person name="Southgate A."/>
            <person name="Vilcinskas A."/>
            <person name="Vogt R."/>
            <person name="Wang P."/>
            <person name="Werren J."/>
            <person name="Yu X.Q."/>
            <person name="Zhou J.J."/>
            <person name="Brown S.J."/>
            <person name="Scherer S.E."/>
            <person name="Richards S."/>
            <person name="Blissard G.W."/>
        </authorList>
    </citation>
    <scope>NUCLEOTIDE SEQUENCE</scope>
</reference>